<name>A0A8G2F9L0_9BACT</name>
<proteinExistence type="predicted"/>
<dbReference type="AlphaFoldDB" id="A0A8G2F9L0"/>
<keyword evidence="10" id="KW-1185">Reference proteome</keyword>
<feature type="transmembrane region" description="Helical" evidence="6">
    <location>
        <begin position="216"/>
        <end position="238"/>
    </location>
</feature>
<evidence type="ECO:0000256" key="3">
    <source>
        <dbReference type="ARBA" id="ARBA00022692"/>
    </source>
</evidence>
<feature type="transmembrane region" description="Helical" evidence="6">
    <location>
        <begin position="64"/>
        <end position="84"/>
    </location>
</feature>
<evidence type="ECO:0000256" key="1">
    <source>
        <dbReference type="ARBA" id="ARBA00004651"/>
    </source>
</evidence>
<dbReference type="EMBL" id="FQZR01000005">
    <property type="protein sequence ID" value="SHJ40229.1"/>
    <property type="molecule type" value="Genomic_DNA"/>
</dbReference>
<evidence type="ECO:0000313" key="10">
    <source>
        <dbReference type="Proteomes" id="UP001568358"/>
    </source>
</evidence>
<feature type="transmembrane region" description="Helical" evidence="6">
    <location>
        <begin position="371"/>
        <end position="391"/>
    </location>
</feature>
<dbReference type="Proteomes" id="UP000184001">
    <property type="component" value="Unassembled WGS sequence"/>
</dbReference>
<dbReference type="PANTHER" id="PTHR10010">
    <property type="entry name" value="SOLUTE CARRIER FAMILY 34 SODIUM PHOSPHATE , MEMBER 2-RELATED"/>
    <property type="match status" value="1"/>
</dbReference>
<evidence type="ECO:0000256" key="4">
    <source>
        <dbReference type="ARBA" id="ARBA00022989"/>
    </source>
</evidence>
<keyword evidence="4 6" id="KW-1133">Transmembrane helix</keyword>
<dbReference type="Proteomes" id="UP001568358">
    <property type="component" value="Unassembled WGS sequence"/>
</dbReference>
<dbReference type="GO" id="GO:0005436">
    <property type="term" value="F:sodium:phosphate symporter activity"/>
    <property type="evidence" value="ECO:0007669"/>
    <property type="project" value="InterPro"/>
</dbReference>
<evidence type="ECO:0000256" key="5">
    <source>
        <dbReference type="ARBA" id="ARBA00023136"/>
    </source>
</evidence>
<feature type="transmembrane region" description="Helical" evidence="6">
    <location>
        <begin position="325"/>
        <end position="350"/>
    </location>
</feature>
<dbReference type="InterPro" id="IPR003841">
    <property type="entry name" value="Na/Pi_transpt"/>
</dbReference>
<evidence type="ECO:0000313" key="7">
    <source>
        <dbReference type="EMBL" id="MEZ6852641.1"/>
    </source>
</evidence>
<evidence type="ECO:0000313" key="9">
    <source>
        <dbReference type="Proteomes" id="UP000184001"/>
    </source>
</evidence>
<evidence type="ECO:0000256" key="2">
    <source>
        <dbReference type="ARBA" id="ARBA00022475"/>
    </source>
</evidence>
<reference evidence="7 10" key="2">
    <citation type="submission" date="2024-07" db="EMBL/GenBank/DDBJ databases">
        <title>Active virus-host system and metabolic interactions in a Lokiarchaeon culture.</title>
        <authorList>
            <person name="Ponce Toledo R.I."/>
            <person name="Rodrigues Oliveira T."/>
            <person name="Schleper C."/>
        </authorList>
    </citation>
    <scope>NUCLEOTIDE SEQUENCE [LARGE SCALE GENOMIC DNA]</scope>
    <source>
        <strain evidence="7 10">B35</strain>
    </source>
</reference>
<protein>
    <submittedName>
        <fullName evidence="7">Na/Pi symporter</fullName>
    </submittedName>
    <submittedName>
        <fullName evidence="8">Solute carrier family 34 (Sodium-dependent phosphate cotransporter)</fullName>
    </submittedName>
</protein>
<dbReference type="GO" id="GO:0005886">
    <property type="term" value="C:plasma membrane"/>
    <property type="evidence" value="ECO:0007669"/>
    <property type="project" value="UniProtKB-SubCell"/>
</dbReference>
<dbReference type="GO" id="GO:0044341">
    <property type="term" value="P:sodium-dependent phosphate transport"/>
    <property type="evidence" value="ECO:0007669"/>
    <property type="project" value="InterPro"/>
</dbReference>
<dbReference type="NCBIfam" id="NF037997">
    <property type="entry name" value="Na_Pi_symport"/>
    <property type="match status" value="2"/>
</dbReference>
<accession>A0A8G2F9L0</accession>
<dbReference type="EMBL" id="JBFSOO010000002">
    <property type="protein sequence ID" value="MEZ6852641.1"/>
    <property type="molecule type" value="Genomic_DNA"/>
</dbReference>
<keyword evidence="3 6" id="KW-0812">Transmembrane</keyword>
<evidence type="ECO:0000313" key="8">
    <source>
        <dbReference type="EMBL" id="SHJ40229.1"/>
    </source>
</evidence>
<sequence length="392" mass="41141">MSDMTYSPEATQVASSVTDSEQFSLKAAGRWIAIAALVYCMLLAVGMIGAGFKTATAGEAKSLFAFASNPFLGLLIGTVCTALIQSSSTVTSIIVGLVAGGLPVSLAIPMVMGANIGTTITNTIVSAGHMRCSIEFKRAFSAATVHDFFNLIAVLIFLPLEICTGFLEKTSLAIASMFAGGSSMSIKGINFIKPITKPVIGALKDMLSTFSPEVQGVILALLGVGLIFCAITVMGKLLKKLMVGRAKNMLHTAIGRGPIAGITSGMLVTMLVQSSSTTTSLMIPLVGSGIFTMRQIYPFTLGSNIGTCITALLAATAIVGGNSLFALQIAFVHLLFNIAGVLVIFGLPFMREIPPRCAEWLADYAGRKKRYAACYVLGVFFLLPATFIMLAQ</sequence>
<dbReference type="PANTHER" id="PTHR10010:SF46">
    <property type="entry name" value="SODIUM-DEPENDENT PHOSPHATE TRANSPORT PROTEIN 2B"/>
    <property type="match status" value="1"/>
</dbReference>
<evidence type="ECO:0000256" key="6">
    <source>
        <dbReference type="SAM" id="Phobius"/>
    </source>
</evidence>
<dbReference type="Pfam" id="PF02690">
    <property type="entry name" value="Na_Pi_cotrans"/>
    <property type="match status" value="2"/>
</dbReference>
<reference evidence="8 9" key="1">
    <citation type="submission" date="2016-11" db="EMBL/GenBank/DDBJ databases">
        <authorList>
            <person name="Varghese N."/>
            <person name="Submissions S."/>
        </authorList>
    </citation>
    <scope>NUCLEOTIDE SEQUENCE [LARGE SCALE GENOMIC DNA]</scope>
    <source>
        <strain evidence="8 9">DSM 17919</strain>
    </source>
</reference>
<comment type="subcellular location">
    <subcellularLocation>
        <location evidence="1">Cell membrane</location>
        <topology evidence="1">Multi-pass membrane protein</topology>
    </subcellularLocation>
</comment>
<gene>
    <name evidence="7" type="ORF">AB2Z07_03705</name>
    <name evidence="8" type="ORF">SAMN05660830_02370</name>
</gene>
<comment type="caution">
    <text evidence="8">The sequence shown here is derived from an EMBL/GenBank/DDBJ whole genome shotgun (WGS) entry which is preliminary data.</text>
</comment>
<feature type="transmembrane region" description="Helical" evidence="6">
    <location>
        <begin position="296"/>
        <end position="319"/>
    </location>
</feature>
<dbReference type="RefSeq" id="WP_020001043.1">
    <property type="nucleotide sequence ID" value="NZ_CP192217.1"/>
</dbReference>
<feature type="transmembrane region" description="Helical" evidence="6">
    <location>
        <begin position="31"/>
        <end position="52"/>
    </location>
</feature>
<feature type="transmembrane region" description="Helical" evidence="6">
    <location>
        <begin position="90"/>
        <end position="112"/>
    </location>
</feature>
<organism evidence="8 9">
    <name type="scientific">Halodesulfovibrio aestuarii</name>
    <dbReference type="NCBI Taxonomy" id="126333"/>
    <lineage>
        <taxon>Bacteria</taxon>
        <taxon>Pseudomonadati</taxon>
        <taxon>Thermodesulfobacteriota</taxon>
        <taxon>Desulfovibrionia</taxon>
        <taxon>Desulfovibrionales</taxon>
        <taxon>Desulfovibrionaceae</taxon>
        <taxon>Halodesulfovibrio</taxon>
    </lineage>
</organism>
<keyword evidence="2" id="KW-1003">Cell membrane</keyword>
<keyword evidence="5 6" id="KW-0472">Membrane</keyword>
<feature type="transmembrane region" description="Helical" evidence="6">
    <location>
        <begin position="148"/>
        <end position="167"/>
    </location>
</feature>